<sequence>MWQGRCQKTPCSFLLGLMYQRLGQSQKAVLAYEKAEEILLCCETEIARPKLLSLVQIHHSQCLLLENSGESSLDKELEADDLEEILSKLKESMHKGKQLYGIPWA</sequence>
<proteinExistence type="predicted"/>
<dbReference type="AlphaFoldDB" id="A0AAD9TKT0"/>
<protein>
    <submittedName>
        <fullName evidence="1">Uncharacterized protein</fullName>
    </submittedName>
</protein>
<keyword evidence="2" id="KW-1185">Reference proteome</keyword>
<organism evidence="1 2">
    <name type="scientific">Dipteronia dyeriana</name>
    <dbReference type="NCBI Taxonomy" id="168575"/>
    <lineage>
        <taxon>Eukaryota</taxon>
        <taxon>Viridiplantae</taxon>
        <taxon>Streptophyta</taxon>
        <taxon>Embryophyta</taxon>
        <taxon>Tracheophyta</taxon>
        <taxon>Spermatophyta</taxon>
        <taxon>Magnoliopsida</taxon>
        <taxon>eudicotyledons</taxon>
        <taxon>Gunneridae</taxon>
        <taxon>Pentapetalae</taxon>
        <taxon>rosids</taxon>
        <taxon>malvids</taxon>
        <taxon>Sapindales</taxon>
        <taxon>Sapindaceae</taxon>
        <taxon>Hippocastanoideae</taxon>
        <taxon>Acereae</taxon>
        <taxon>Dipteronia</taxon>
    </lineage>
</organism>
<accession>A0AAD9TKT0</accession>
<dbReference type="EMBL" id="JANJYI010000009">
    <property type="protein sequence ID" value="KAK2637429.1"/>
    <property type="molecule type" value="Genomic_DNA"/>
</dbReference>
<gene>
    <name evidence="1" type="ORF">Ddye_032221</name>
</gene>
<comment type="caution">
    <text evidence="1">The sequence shown here is derived from an EMBL/GenBank/DDBJ whole genome shotgun (WGS) entry which is preliminary data.</text>
</comment>
<reference evidence="1" key="1">
    <citation type="journal article" date="2023" name="Plant J.">
        <title>Genome sequences and population genomics provide insights into the demographic history, inbreeding, and mutation load of two 'living fossil' tree species of Dipteronia.</title>
        <authorList>
            <person name="Feng Y."/>
            <person name="Comes H.P."/>
            <person name="Chen J."/>
            <person name="Zhu S."/>
            <person name="Lu R."/>
            <person name="Zhang X."/>
            <person name="Li P."/>
            <person name="Qiu J."/>
            <person name="Olsen K.M."/>
            <person name="Qiu Y."/>
        </authorList>
    </citation>
    <scope>NUCLEOTIDE SEQUENCE</scope>
    <source>
        <strain evidence="1">KIB01</strain>
    </source>
</reference>
<dbReference type="Proteomes" id="UP001280121">
    <property type="component" value="Unassembled WGS sequence"/>
</dbReference>
<evidence type="ECO:0000313" key="1">
    <source>
        <dbReference type="EMBL" id="KAK2637429.1"/>
    </source>
</evidence>
<evidence type="ECO:0000313" key="2">
    <source>
        <dbReference type="Proteomes" id="UP001280121"/>
    </source>
</evidence>
<name>A0AAD9TKT0_9ROSI</name>
<dbReference type="PANTHER" id="PTHR45523:SF1">
    <property type="entry name" value="TETRATRICOPEPTIDE REPEAT (TPR)-CONTAINING PROTEIN"/>
    <property type="match status" value="1"/>
</dbReference>
<dbReference type="PANTHER" id="PTHR45523">
    <property type="entry name" value="TETRATRICOPEPTIDE REPEAT (TPR)-CONTAINING PROTEIN-RELATED"/>
    <property type="match status" value="1"/>
</dbReference>